<accession>A0A1X4GJ40</accession>
<dbReference type="InterPro" id="IPR004300">
    <property type="entry name" value="Glyco_hydro_57_N"/>
</dbReference>
<feature type="domain" description="Glycoside hydrolase family 57 N-terminal" evidence="4">
    <location>
        <begin position="8"/>
        <end position="80"/>
    </location>
</feature>
<dbReference type="InterPro" id="IPR052046">
    <property type="entry name" value="GH57_Enzymes"/>
</dbReference>
<dbReference type="InterPro" id="IPR027291">
    <property type="entry name" value="Glyco_hydro_38_N_sf"/>
</dbReference>
<dbReference type="Proteomes" id="UP000192997">
    <property type="component" value="Unassembled WGS sequence"/>
</dbReference>
<dbReference type="PANTHER" id="PTHR36306">
    <property type="entry name" value="ALPHA-AMYLASE-RELATED-RELATED"/>
    <property type="match status" value="1"/>
</dbReference>
<name>A0A1X4GJ40_9CYAN</name>
<proteinExistence type="inferred from homology"/>
<dbReference type="EMBL" id="NBYN01000004">
    <property type="protein sequence ID" value="OSO97195.1"/>
    <property type="molecule type" value="Genomic_DNA"/>
</dbReference>
<evidence type="ECO:0000313" key="5">
    <source>
        <dbReference type="EMBL" id="OSO97195.1"/>
    </source>
</evidence>
<dbReference type="InterPro" id="IPR011330">
    <property type="entry name" value="Glyco_hydro/deAcase_b/a-brl"/>
</dbReference>
<evidence type="ECO:0000313" key="6">
    <source>
        <dbReference type="Proteomes" id="UP000192997"/>
    </source>
</evidence>
<organism evidence="5 6">
    <name type="scientific">Cylindrospermopsis raciborskii CENA303</name>
    <dbReference type="NCBI Taxonomy" id="1170769"/>
    <lineage>
        <taxon>Bacteria</taxon>
        <taxon>Bacillati</taxon>
        <taxon>Cyanobacteriota</taxon>
        <taxon>Cyanophyceae</taxon>
        <taxon>Nostocales</taxon>
        <taxon>Aphanizomenonaceae</taxon>
        <taxon>Cylindrospermopsis</taxon>
    </lineage>
</organism>
<evidence type="ECO:0000259" key="4">
    <source>
        <dbReference type="Pfam" id="PF03065"/>
    </source>
</evidence>
<evidence type="ECO:0000256" key="2">
    <source>
        <dbReference type="ARBA" id="ARBA00023277"/>
    </source>
</evidence>
<gene>
    <name evidence="5" type="ORF">B7O87_01630</name>
</gene>
<dbReference type="Gene3D" id="3.20.110.10">
    <property type="entry name" value="Glycoside hydrolase 38, N terminal domain"/>
    <property type="match status" value="1"/>
</dbReference>
<dbReference type="PANTHER" id="PTHR36306:SF1">
    <property type="entry name" value="ALPHA-AMYLASE-RELATED"/>
    <property type="match status" value="1"/>
</dbReference>
<reference evidence="6" key="1">
    <citation type="submission" date="2017-04" db="EMBL/GenBank/DDBJ databases">
        <authorList>
            <person name="Abreu V.A."/>
            <person name="Popin R.V."/>
            <person name="Rigonato J."/>
            <person name="Andreote A.P."/>
            <person name="Schaker P.C."/>
            <person name="Hoff-Risseti C."/>
            <person name="Alvarenga D.O."/>
            <person name="Varani A.M."/>
            <person name="Fiore M.F."/>
        </authorList>
    </citation>
    <scope>NUCLEOTIDE SEQUENCE [LARGE SCALE GENOMIC DNA]</scope>
    <source>
        <strain evidence="6">CENA303</strain>
    </source>
</reference>
<evidence type="ECO:0000256" key="3">
    <source>
        <dbReference type="RuleBase" id="RU361196"/>
    </source>
</evidence>
<dbReference type="GO" id="GO:0005975">
    <property type="term" value="P:carbohydrate metabolic process"/>
    <property type="evidence" value="ECO:0007669"/>
    <property type="project" value="InterPro"/>
</dbReference>
<sequence>MSYPLYVAFIWHQHQPLYKSPANNHYRLPWVRLHGTKDYLDLILLLEKYPKLHQTVNLVPSLILQLEDYIKGNAFDPYLTASLTPVEKLTIEQKEFIIQHFF</sequence>
<feature type="non-terminal residue" evidence="5">
    <location>
        <position position="102"/>
    </location>
</feature>
<keyword evidence="2 3" id="KW-0119">Carbohydrate metabolism</keyword>
<comment type="caution">
    <text evidence="5">The sequence shown here is derived from an EMBL/GenBank/DDBJ whole genome shotgun (WGS) entry which is preliminary data.</text>
</comment>
<dbReference type="AlphaFoldDB" id="A0A1X4GJ40"/>
<dbReference type="SUPFAM" id="SSF88713">
    <property type="entry name" value="Glycoside hydrolase/deacetylase"/>
    <property type="match status" value="1"/>
</dbReference>
<protein>
    <recommendedName>
        <fullName evidence="4">Glycoside hydrolase family 57 N-terminal domain-containing protein</fullName>
    </recommendedName>
</protein>
<dbReference type="Pfam" id="PF03065">
    <property type="entry name" value="Glyco_hydro_57"/>
    <property type="match status" value="1"/>
</dbReference>
<dbReference type="GO" id="GO:0003824">
    <property type="term" value="F:catalytic activity"/>
    <property type="evidence" value="ECO:0007669"/>
    <property type="project" value="InterPro"/>
</dbReference>
<comment type="similarity">
    <text evidence="1 3">Belongs to the glycosyl hydrolase 57 family.</text>
</comment>
<evidence type="ECO:0000256" key="1">
    <source>
        <dbReference type="ARBA" id="ARBA00006821"/>
    </source>
</evidence>